<dbReference type="GO" id="GO:0016020">
    <property type="term" value="C:membrane"/>
    <property type="evidence" value="ECO:0007669"/>
    <property type="project" value="UniProtKB-SubCell"/>
</dbReference>
<evidence type="ECO:0000256" key="4">
    <source>
        <dbReference type="ARBA" id="ARBA00022989"/>
    </source>
</evidence>
<feature type="transmembrane region" description="Helical" evidence="6">
    <location>
        <begin position="202"/>
        <end position="226"/>
    </location>
</feature>
<dbReference type="InterPro" id="IPR037185">
    <property type="entry name" value="EmrE-like"/>
</dbReference>
<keyword evidence="3 6" id="KW-0812">Transmembrane</keyword>
<keyword evidence="9" id="KW-1185">Reference proteome</keyword>
<name>A0A7Y9YE89_9ACTN</name>
<dbReference type="AlphaFoldDB" id="A0A7Y9YE89"/>
<reference evidence="8 9" key="1">
    <citation type="submission" date="2020-07" db="EMBL/GenBank/DDBJ databases">
        <title>Sequencing the genomes of 1000 actinobacteria strains.</title>
        <authorList>
            <person name="Klenk H.-P."/>
        </authorList>
    </citation>
    <scope>NUCLEOTIDE SEQUENCE [LARGE SCALE GENOMIC DNA]</scope>
    <source>
        <strain evidence="8 9">DSM 18248</strain>
    </source>
</reference>
<feature type="transmembrane region" description="Helical" evidence="6">
    <location>
        <begin position="86"/>
        <end position="107"/>
    </location>
</feature>
<accession>A0A7Y9YE89</accession>
<feature type="domain" description="EamA" evidence="7">
    <location>
        <begin position="8"/>
        <end position="131"/>
    </location>
</feature>
<dbReference type="Pfam" id="PF00892">
    <property type="entry name" value="EamA"/>
    <property type="match status" value="2"/>
</dbReference>
<feature type="transmembrane region" description="Helical" evidence="6">
    <location>
        <begin position="238"/>
        <end position="257"/>
    </location>
</feature>
<feature type="transmembrane region" description="Helical" evidence="6">
    <location>
        <begin position="263"/>
        <end position="280"/>
    </location>
</feature>
<evidence type="ECO:0000256" key="3">
    <source>
        <dbReference type="ARBA" id="ARBA00022692"/>
    </source>
</evidence>
<dbReference type="Proteomes" id="UP000537326">
    <property type="component" value="Unassembled WGS sequence"/>
</dbReference>
<evidence type="ECO:0000313" key="9">
    <source>
        <dbReference type="Proteomes" id="UP000537326"/>
    </source>
</evidence>
<dbReference type="PANTHER" id="PTHR32322:SF9">
    <property type="entry name" value="AMINO-ACID METABOLITE EFFLUX PUMP-RELATED"/>
    <property type="match status" value="1"/>
</dbReference>
<keyword evidence="4 6" id="KW-1133">Transmembrane helix</keyword>
<protein>
    <submittedName>
        <fullName evidence="8">O-acetylserine/cysteine efflux transporter</fullName>
    </submittedName>
</protein>
<keyword evidence="5 6" id="KW-0472">Membrane</keyword>
<comment type="similarity">
    <text evidence="2">Belongs to the EamA transporter family.</text>
</comment>
<evidence type="ECO:0000259" key="7">
    <source>
        <dbReference type="Pfam" id="PF00892"/>
    </source>
</evidence>
<feature type="transmembrane region" description="Helical" evidence="6">
    <location>
        <begin position="32"/>
        <end position="51"/>
    </location>
</feature>
<feature type="transmembrane region" description="Helical" evidence="6">
    <location>
        <begin position="58"/>
        <end position="80"/>
    </location>
</feature>
<comment type="subcellular location">
    <subcellularLocation>
        <location evidence="1">Membrane</location>
        <topology evidence="1">Multi-pass membrane protein</topology>
    </subcellularLocation>
</comment>
<dbReference type="InterPro" id="IPR000620">
    <property type="entry name" value="EamA_dom"/>
</dbReference>
<comment type="caution">
    <text evidence="8">The sequence shown here is derived from an EMBL/GenBank/DDBJ whole genome shotgun (WGS) entry which is preliminary data.</text>
</comment>
<sequence>MSRRDNALAALVATLWGLNFLAIDLGMGEVPPLVFLALRFVAVVLPAVFLVPRPAVSWRVLGAVGLFMSVGQFGFLYVAMGVGLPPGIAALVLQAQVVFTIVIAAGVLRERPTVAQGVGVGLGVVGLAVVALGRGGDVPLLGLGLCLMGALSWGIGNVVSRAAKVPGGLSLTVWSGLVVPVPVLALALVVDGPSAVVEGLAAVDGAAVLATLYTAGVASLLGYGIFNTLLARNPSAAVVPWVLLAPVVAMTAAWLLLGDLPTVGEAGGGLLLVLGVLVALRAPRRRRASAPALGVGRALAGQGRERGTDAPRGEVGAELVDLVEGAEAR</sequence>
<dbReference type="InterPro" id="IPR050638">
    <property type="entry name" value="AA-Vitamin_Transporters"/>
</dbReference>
<dbReference type="SUPFAM" id="SSF103481">
    <property type="entry name" value="Multidrug resistance efflux transporter EmrE"/>
    <property type="match status" value="2"/>
</dbReference>
<evidence type="ECO:0000256" key="1">
    <source>
        <dbReference type="ARBA" id="ARBA00004141"/>
    </source>
</evidence>
<evidence type="ECO:0000313" key="8">
    <source>
        <dbReference type="EMBL" id="NYI09657.1"/>
    </source>
</evidence>
<dbReference type="PANTHER" id="PTHR32322">
    <property type="entry name" value="INNER MEMBRANE TRANSPORTER"/>
    <property type="match status" value="1"/>
</dbReference>
<dbReference type="EMBL" id="JACBZI010000001">
    <property type="protein sequence ID" value="NYI09657.1"/>
    <property type="molecule type" value="Genomic_DNA"/>
</dbReference>
<feature type="transmembrane region" description="Helical" evidence="6">
    <location>
        <begin position="138"/>
        <end position="159"/>
    </location>
</feature>
<feature type="transmembrane region" description="Helical" evidence="6">
    <location>
        <begin position="114"/>
        <end position="132"/>
    </location>
</feature>
<feature type="transmembrane region" description="Helical" evidence="6">
    <location>
        <begin position="171"/>
        <end position="190"/>
    </location>
</feature>
<organism evidence="8 9">
    <name type="scientific">Nocardioides marinus</name>
    <dbReference type="NCBI Taxonomy" id="374514"/>
    <lineage>
        <taxon>Bacteria</taxon>
        <taxon>Bacillati</taxon>
        <taxon>Actinomycetota</taxon>
        <taxon>Actinomycetes</taxon>
        <taxon>Propionibacteriales</taxon>
        <taxon>Nocardioidaceae</taxon>
        <taxon>Nocardioides</taxon>
    </lineage>
</organism>
<evidence type="ECO:0000256" key="6">
    <source>
        <dbReference type="SAM" id="Phobius"/>
    </source>
</evidence>
<evidence type="ECO:0000256" key="5">
    <source>
        <dbReference type="ARBA" id="ARBA00023136"/>
    </source>
</evidence>
<gene>
    <name evidence="8" type="ORF">BKA05_001172</name>
</gene>
<evidence type="ECO:0000256" key="2">
    <source>
        <dbReference type="ARBA" id="ARBA00007362"/>
    </source>
</evidence>
<feature type="domain" description="EamA" evidence="7">
    <location>
        <begin position="141"/>
        <end position="280"/>
    </location>
</feature>
<proteinExistence type="inferred from homology"/>